<accession>A0ABS2IBH2</accession>
<dbReference type="Proteomes" id="UP000717995">
    <property type="component" value="Unassembled WGS sequence"/>
</dbReference>
<proteinExistence type="predicted"/>
<evidence type="ECO:0000313" key="2">
    <source>
        <dbReference type="Proteomes" id="UP000717995"/>
    </source>
</evidence>
<comment type="caution">
    <text evidence="1">The sequence shown here is derived from an EMBL/GenBank/DDBJ whole genome shotgun (WGS) entry which is preliminary data.</text>
</comment>
<evidence type="ECO:0000313" key="1">
    <source>
        <dbReference type="EMBL" id="MBM7059639.1"/>
    </source>
</evidence>
<gene>
    <name evidence="1" type="ORF">JQX08_02870</name>
</gene>
<sequence>MNSKTLSIVLLCGLLAVAGCRSEQPGAAGLHGWIATPALPIIQDAVFSLSPLFNGQRNTAVMEQVCQLAAGEISQQDVNTLLAQQGVDPAQLPHSGDPLALLVNGDKAAQTTACAAFLATAPLLPVAVDSFLASVAAPSAADQPASAPRLAQVLPIKIAEARANAEIFAQIAVDLQRRPGLSVHEYRQQASQLFARLAPTYLQRVKQQMPGKAANYRLTRLDAEGFAFTGAREVRFEYGADGLLLHQHGVLWYGAGKLMGTDYPLQVAHFAGEQPAQQ</sequence>
<name>A0ABS2IBH2_9GAMM</name>
<reference evidence="1 2" key="1">
    <citation type="submission" date="2021-02" db="EMBL/GenBank/DDBJ databases">
        <authorList>
            <person name="Lee D.-H."/>
        </authorList>
    </citation>
    <scope>NUCLEOTIDE SEQUENCE [LARGE SCALE GENOMIC DNA]</scope>
    <source>
        <strain evidence="1 2">UL073</strain>
    </source>
</reference>
<protein>
    <submittedName>
        <fullName evidence="1">Uncharacterized protein</fullName>
    </submittedName>
</protein>
<dbReference type="PROSITE" id="PS51257">
    <property type="entry name" value="PROKAR_LIPOPROTEIN"/>
    <property type="match status" value="1"/>
</dbReference>
<dbReference type="EMBL" id="JAFEUP010000001">
    <property type="protein sequence ID" value="MBM7059639.1"/>
    <property type="molecule type" value="Genomic_DNA"/>
</dbReference>
<dbReference type="RefSeq" id="WP_204914577.1">
    <property type="nucleotide sequence ID" value="NZ_JAFEUP010000001.1"/>
</dbReference>
<organism evidence="1 2">
    <name type="scientific">Zestomonas insulae</name>
    <dbReference type="NCBI Taxonomy" id="2809017"/>
    <lineage>
        <taxon>Bacteria</taxon>
        <taxon>Pseudomonadati</taxon>
        <taxon>Pseudomonadota</taxon>
        <taxon>Gammaproteobacteria</taxon>
        <taxon>Pseudomonadales</taxon>
        <taxon>Pseudomonadaceae</taxon>
        <taxon>Zestomonas</taxon>
    </lineage>
</organism>
<keyword evidence="2" id="KW-1185">Reference proteome</keyword>